<dbReference type="Pfam" id="PF12840">
    <property type="entry name" value="HTH_20"/>
    <property type="match status" value="1"/>
</dbReference>
<dbReference type="EMBL" id="BMRE01000002">
    <property type="protein sequence ID" value="GGU20144.1"/>
    <property type="molecule type" value="Genomic_DNA"/>
</dbReference>
<evidence type="ECO:0000256" key="1">
    <source>
        <dbReference type="ARBA" id="ARBA00023015"/>
    </source>
</evidence>
<dbReference type="InterPro" id="IPR036388">
    <property type="entry name" value="WH-like_DNA-bd_sf"/>
</dbReference>
<dbReference type="InterPro" id="IPR001845">
    <property type="entry name" value="HTH_ArsR_DNA-bd_dom"/>
</dbReference>
<dbReference type="Proteomes" id="UP000649573">
    <property type="component" value="Unassembled WGS sequence"/>
</dbReference>
<dbReference type="CDD" id="cd00090">
    <property type="entry name" value="HTH_ARSR"/>
    <property type="match status" value="1"/>
</dbReference>
<sequence>MTRSPQYEVIDATSPAQMRAFAHPTRHRLLRAIGEDGATISQLTHRLGINKGNVAHHLGVLVEAGLVRKGPTRTVRGGTEQYFVKTARSYRFDAGDGGEATKAMLAAVAEEIPTADDGHLLFHRVLRLTAEQARALQEHLESLVHGLVPAKPGEAEHGVLVSVYRRS</sequence>
<dbReference type="PANTHER" id="PTHR33154:SF33">
    <property type="entry name" value="TRANSCRIPTIONAL REPRESSOR SDPR"/>
    <property type="match status" value="1"/>
</dbReference>
<evidence type="ECO:0000256" key="2">
    <source>
        <dbReference type="ARBA" id="ARBA00023125"/>
    </source>
</evidence>
<dbReference type="SMART" id="SM00418">
    <property type="entry name" value="HTH_ARSR"/>
    <property type="match status" value="1"/>
</dbReference>
<feature type="domain" description="HTH arsR-type" evidence="4">
    <location>
        <begin position="16"/>
        <end position="110"/>
    </location>
</feature>
<evidence type="ECO:0000256" key="3">
    <source>
        <dbReference type="ARBA" id="ARBA00023163"/>
    </source>
</evidence>
<proteinExistence type="predicted"/>
<organism evidence="5 6">
    <name type="scientific">Lentzea flava</name>
    <dbReference type="NCBI Taxonomy" id="103732"/>
    <lineage>
        <taxon>Bacteria</taxon>
        <taxon>Bacillati</taxon>
        <taxon>Actinomycetota</taxon>
        <taxon>Actinomycetes</taxon>
        <taxon>Pseudonocardiales</taxon>
        <taxon>Pseudonocardiaceae</taxon>
        <taxon>Lentzea</taxon>
    </lineage>
</organism>
<dbReference type="SUPFAM" id="SSF46785">
    <property type="entry name" value="Winged helix' DNA-binding domain"/>
    <property type="match status" value="1"/>
</dbReference>
<evidence type="ECO:0000313" key="6">
    <source>
        <dbReference type="Proteomes" id="UP000649573"/>
    </source>
</evidence>
<dbReference type="InterPro" id="IPR036390">
    <property type="entry name" value="WH_DNA-bd_sf"/>
</dbReference>
<keyword evidence="6" id="KW-1185">Reference proteome</keyword>
<comment type="caution">
    <text evidence="5">The sequence shown here is derived from an EMBL/GenBank/DDBJ whole genome shotgun (WGS) entry which is preliminary data.</text>
</comment>
<keyword evidence="2" id="KW-0238">DNA-binding</keyword>
<dbReference type="PANTHER" id="PTHR33154">
    <property type="entry name" value="TRANSCRIPTIONAL REGULATOR, ARSR FAMILY"/>
    <property type="match status" value="1"/>
</dbReference>
<reference evidence="6" key="1">
    <citation type="journal article" date="2019" name="Int. J. Syst. Evol. Microbiol.">
        <title>The Global Catalogue of Microorganisms (GCM) 10K type strain sequencing project: providing services to taxonomists for standard genome sequencing and annotation.</title>
        <authorList>
            <consortium name="The Broad Institute Genomics Platform"/>
            <consortium name="The Broad Institute Genome Sequencing Center for Infectious Disease"/>
            <person name="Wu L."/>
            <person name="Ma J."/>
        </authorList>
    </citation>
    <scope>NUCLEOTIDE SEQUENCE [LARGE SCALE GENOMIC DNA]</scope>
    <source>
        <strain evidence="6">JCM 3296</strain>
    </source>
</reference>
<name>A0ABQ2UC14_9PSEU</name>
<dbReference type="InterPro" id="IPR051081">
    <property type="entry name" value="HTH_MetalResp_TranReg"/>
</dbReference>
<evidence type="ECO:0000259" key="4">
    <source>
        <dbReference type="SMART" id="SM00418"/>
    </source>
</evidence>
<protein>
    <recommendedName>
        <fullName evidence="4">HTH arsR-type domain-containing protein</fullName>
    </recommendedName>
</protein>
<gene>
    <name evidence="5" type="ORF">GCM10010178_10270</name>
</gene>
<dbReference type="Gene3D" id="1.10.10.10">
    <property type="entry name" value="Winged helix-like DNA-binding domain superfamily/Winged helix DNA-binding domain"/>
    <property type="match status" value="1"/>
</dbReference>
<keyword evidence="3" id="KW-0804">Transcription</keyword>
<dbReference type="RefSeq" id="WP_189252386.1">
    <property type="nucleotide sequence ID" value="NZ_BMRE01000002.1"/>
</dbReference>
<evidence type="ECO:0000313" key="5">
    <source>
        <dbReference type="EMBL" id="GGU20144.1"/>
    </source>
</evidence>
<accession>A0ABQ2UC14</accession>
<dbReference type="InterPro" id="IPR011991">
    <property type="entry name" value="ArsR-like_HTH"/>
</dbReference>
<keyword evidence="1" id="KW-0805">Transcription regulation</keyword>